<dbReference type="EMBL" id="JABSTQ010009351">
    <property type="protein sequence ID" value="KAG0430118.1"/>
    <property type="molecule type" value="Genomic_DNA"/>
</dbReference>
<gene>
    <name evidence="1" type="ORF">HPB47_022984</name>
</gene>
<reference evidence="1 2" key="1">
    <citation type="journal article" date="2020" name="Cell">
        <title>Large-Scale Comparative Analyses of Tick Genomes Elucidate Their Genetic Diversity and Vector Capacities.</title>
        <authorList>
            <consortium name="Tick Genome and Microbiome Consortium (TIGMIC)"/>
            <person name="Jia N."/>
            <person name="Wang J."/>
            <person name="Shi W."/>
            <person name="Du L."/>
            <person name="Sun Y."/>
            <person name="Zhan W."/>
            <person name="Jiang J.F."/>
            <person name="Wang Q."/>
            <person name="Zhang B."/>
            <person name="Ji P."/>
            <person name="Bell-Sakyi L."/>
            <person name="Cui X.M."/>
            <person name="Yuan T.T."/>
            <person name="Jiang B.G."/>
            <person name="Yang W.F."/>
            <person name="Lam T.T."/>
            <person name="Chang Q.C."/>
            <person name="Ding S.J."/>
            <person name="Wang X.J."/>
            <person name="Zhu J.G."/>
            <person name="Ruan X.D."/>
            <person name="Zhao L."/>
            <person name="Wei J.T."/>
            <person name="Ye R.Z."/>
            <person name="Que T.C."/>
            <person name="Du C.H."/>
            <person name="Zhou Y.H."/>
            <person name="Cheng J.X."/>
            <person name="Dai P.F."/>
            <person name="Guo W.B."/>
            <person name="Han X.H."/>
            <person name="Huang E.J."/>
            <person name="Li L.F."/>
            <person name="Wei W."/>
            <person name="Gao Y.C."/>
            <person name="Liu J.Z."/>
            <person name="Shao H.Z."/>
            <person name="Wang X."/>
            <person name="Wang C.C."/>
            <person name="Yang T.C."/>
            <person name="Huo Q.B."/>
            <person name="Li W."/>
            <person name="Chen H.Y."/>
            <person name="Chen S.E."/>
            <person name="Zhou L.G."/>
            <person name="Ni X.B."/>
            <person name="Tian J.H."/>
            <person name="Sheng Y."/>
            <person name="Liu T."/>
            <person name="Pan Y.S."/>
            <person name="Xia L.Y."/>
            <person name="Li J."/>
            <person name="Zhao F."/>
            <person name="Cao W.C."/>
        </authorList>
    </citation>
    <scope>NUCLEOTIDE SEQUENCE [LARGE SCALE GENOMIC DNA]</scope>
    <source>
        <strain evidence="1">Iper-2018</strain>
    </source>
</reference>
<accession>A0AC60Q910</accession>
<name>A0AC60Q910_IXOPE</name>
<evidence type="ECO:0000313" key="1">
    <source>
        <dbReference type="EMBL" id="KAG0430118.1"/>
    </source>
</evidence>
<dbReference type="Proteomes" id="UP000805193">
    <property type="component" value="Unassembled WGS sequence"/>
</dbReference>
<evidence type="ECO:0000313" key="2">
    <source>
        <dbReference type="Proteomes" id="UP000805193"/>
    </source>
</evidence>
<sequence length="128" mass="14935">MPSTCADIGCANRGSQDLRISYHRFPLNDPELLKAWMEKLPCRDWKISRWSKLCSLHFADNCKEVCQRCSALQQARQNGHLGSDQDRSLTRPSFCASDRSTGIVVTHWRSNQFIERRVIDRSFHRHEM</sequence>
<keyword evidence="2" id="KW-1185">Reference proteome</keyword>
<organism evidence="1 2">
    <name type="scientific">Ixodes persulcatus</name>
    <name type="common">Taiga tick</name>
    <dbReference type="NCBI Taxonomy" id="34615"/>
    <lineage>
        <taxon>Eukaryota</taxon>
        <taxon>Metazoa</taxon>
        <taxon>Ecdysozoa</taxon>
        <taxon>Arthropoda</taxon>
        <taxon>Chelicerata</taxon>
        <taxon>Arachnida</taxon>
        <taxon>Acari</taxon>
        <taxon>Parasitiformes</taxon>
        <taxon>Ixodida</taxon>
        <taxon>Ixodoidea</taxon>
        <taxon>Ixodidae</taxon>
        <taxon>Ixodinae</taxon>
        <taxon>Ixodes</taxon>
    </lineage>
</organism>
<comment type="caution">
    <text evidence="1">The sequence shown here is derived from an EMBL/GenBank/DDBJ whole genome shotgun (WGS) entry which is preliminary data.</text>
</comment>
<proteinExistence type="predicted"/>
<protein>
    <submittedName>
        <fullName evidence="1">Uncharacterized protein</fullName>
    </submittedName>
</protein>